<keyword evidence="3" id="KW-1185">Reference proteome</keyword>
<evidence type="ECO:0000313" key="3">
    <source>
        <dbReference type="Proteomes" id="UP000700334"/>
    </source>
</evidence>
<feature type="region of interest" description="Disordered" evidence="1">
    <location>
        <begin position="123"/>
        <end position="142"/>
    </location>
</feature>
<evidence type="ECO:0000256" key="1">
    <source>
        <dbReference type="SAM" id="MobiDB-lite"/>
    </source>
</evidence>
<dbReference type="Proteomes" id="UP000700334">
    <property type="component" value="Unassembled WGS sequence"/>
</dbReference>
<feature type="non-terminal residue" evidence="2">
    <location>
        <position position="249"/>
    </location>
</feature>
<comment type="caution">
    <text evidence="2">The sequence shown here is derived from an EMBL/GenBank/DDBJ whole genome shotgun (WGS) entry which is preliminary data.</text>
</comment>
<feature type="non-terminal residue" evidence="2">
    <location>
        <position position="1"/>
    </location>
</feature>
<gene>
    <name evidence="2" type="ORF">J0S82_017023</name>
</gene>
<feature type="region of interest" description="Disordered" evidence="1">
    <location>
        <begin position="57"/>
        <end position="111"/>
    </location>
</feature>
<reference evidence="2" key="1">
    <citation type="journal article" date="2021" name="Evol. Appl.">
        <title>The genome of the Pyrenean desman and the effects of bottlenecks and inbreeding on the genomic landscape of an endangered species.</title>
        <authorList>
            <person name="Escoda L."/>
            <person name="Castresana J."/>
        </authorList>
    </citation>
    <scope>NUCLEOTIDE SEQUENCE</scope>
    <source>
        <strain evidence="2">IBE-C5619</strain>
    </source>
</reference>
<name>A0A8J6DG51_GALPY</name>
<feature type="compositionally biased region" description="Low complexity" evidence="1">
    <location>
        <begin position="58"/>
        <end position="77"/>
    </location>
</feature>
<dbReference type="OrthoDB" id="167718at2759"/>
<evidence type="ECO:0000313" key="2">
    <source>
        <dbReference type="EMBL" id="KAG8507084.1"/>
    </source>
</evidence>
<dbReference type="AlphaFoldDB" id="A0A8J6DG51"/>
<organism evidence="2 3">
    <name type="scientific">Galemys pyrenaicus</name>
    <name type="common">Iberian desman</name>
    <name type="synonym">Pyrenean desman</name>
    <dbReference type="NCBI Taxonomy" id="202257"/>
    <lineage>
        <taxon>Eukaryota</taxon>
        <taxon>Metazoa</taxon>
        <taxon>Chordata</taxon>
        <taxon>Craniata</taxon>
        <taxon>Vertebrata</taxon>
        <taxon>Euteleostomi</taxon>
        <taxon>Mammalia</taxon>
        <taxon>Eutheria</taxon>
        <taxon>Laurasiatheria</taxon>
        <taxon>Eulipotyphla</taxon>
        <taxon>Talpidae</taxon>
        <taxon>Galemys</taxon>
    </lineage>
</organism>
<feature type="compositionally biased region" description="Acidic residues" evidence="1">
    <location>
        <begin position="94"/>
        <end position="110"/>
    </location>
</feature>
<protein>
    <submittedName>
        <fullName evidence="2">Nucleolin</fullName>
    </submittedName>
</protein>
<sequence length="249" mass="27213">VEEDSEDEKTKMMIAMEKEVVIPQEKGKKVTLTLAKQRGVVATLAKKAMITQTKKSVTPAKAIAKPGKKGTTPGKKTSVATPGKTGAIGLAKEDGDEEEEEEEDEEDEFEPAVIQAAAALASKMTEETAMETVPVKGKKAPLKDVPMTSMSMVEDDDKDDEEDDSSLGCQSPELKTGLSDLFAKNDLAVVDVKISVSMKFSYMDFEFAKELEEALEFNGLKVFGNEIKSGKPVRKVEMQEHFWLKVSLT</sequence>
<proteinExistence type="predicted"/>
<accession>A0A8J6DG51</accession>
<dbReference type="EMBL" id="JAGFMF010012125">
    <property type="protein sequence ID" value="KAG8507084.1"/>
    <property type="molecule type" value="Genomic_DNA"/>
</dbReference>